<evidence type="ECO:0000313" key="8">
    <source>
        <dbReference type="Proteomes" id="UP000678154"/>
    </source>
</evidence>
<dbReference type="NCBIfam" id="NF003555">
    <property type="entry name" value="PRK05218.1"/>
    <property type="match status" value="1"/>
</dbReference>
<dbReference type="Proteomes" id="UP000678154">
    <property type="component" value="Chromosome"/>
</dbReference>
<evidence type="ECO:0000259" key="6">
    <source>
        <dbReference type="SMART" id="SM00387"/>
    </source>
</evidence>
<keyword evidence="3 5" id="KW-0067">ATP-binding</keyword>
<dbReference type="RefSeq" id="WP_054915672.1">
    <property type="nucleotide sequence ID" value="NZ_BQHH01000029.1"/>
</dbReference>
<evidence type="ECO:0000256" key="2">
    <source>
        <dbReference type="ARBA" id="ARBA00022741"/>
    </source>
</evidence>
<dbReference type="HAMAP" id="MF_00505">
    <property type="entry name" value="HSP90"/>
    <property type="match status" value="1"/>
</dbReference>
<dbReference type="Gene3D" id="3.40.50.11260">
    <property type="match status" value="1"/>
</dbReference>
<dbReference type="InterPro" id="IPR019805">
    <property type="entry name" value="Heat_shock_protein_90_CS"/>
</dbReference>
<comment type="similarity">
    <text evidence="1 5">Belongs to the heat shock protein 90 family.</text>
</comment>
<keyword evidence="5" id="KW-0963">Cytoplasm</keyword>
<accession>A0ABX8DWR5</accession>
<dbReference type="InterPro" id="IPR003594">
    <property type="entry name" value="HATPase_dom"/>
</dbReference>
<dbReference type="PROSITE" id="PS00298">
    <property type="entry name" value="HSP90"/>
    <property type="match status" value="1"/>
</dbReference>
<dbReference type="Gene3D" id="1.20.120.790">
    <property type="entry name" value="Heat shock protein 90, C-terminal domain"/>
    <property type="match status" value="1"/>
</dbReference>
<gene>
    <name evidence="5 7" type="primary">htpG</name>
    <name evidence="7" type="ORF">KH389_09380</name>
</gene>
<comment type="caution">
    <text evidence="5">Lacks conserved residue(s) required for the propagation of feature annotation.</text>
</comment>
<keyword evidence="2 5" id="KW-0547">Nucleotide-binding</keyword>
<comment type="subcellular location">
    <subcellularLocation>
        <location evidence="5">Cytoplasm</location>
    </subcellularLocation>
</comment>
<dbReference type="SUPFAM" id="SSF55874">
    <property type="entry name" value="ATPase domain of HSP90 chaperone/DNA topoisomerase II/histidine kinase"/>
    <property type="match status" value="1"/>
</dbReference>
<dbReference type="PRINTS" id="PR00775">
    <property type="entry name" value="HEATSHOCK90"/>
</dbReference>
<dbReference type="Gene3D" id="3.30.565.10">
    <property type="entry name" value="Histidine kinase-like ATPase, C-terminal domain"/>
    <property type="match status" value="1"/>
</dbReference>
<dbReference type="InterPro" id="IPR020568">
    <property type="entry name" value="Ribosomal_Su5_D2-typ_SF"/>
</dbReference>
<comment type="function">
    <text evidence="5">Molecular chaperone. Has ATPase activity.</text>
</comment>
<dbReference type="SMART" id="SM00387">
    <property type="entry name" value="HATPase_c"/>
    <property type="match status" value="1"/>
</dbReference>
<evidence type="ECO:0000313" key="7">
    <source>
        <dbReference type="EMBL" id="QVL20766.1"/>
    </source>
</evidence>
<evidence type="ECO:0000256" key="4">
    <source>
        <dbReference type="ARBA" id="ARBA00023186"/>
    </source>
</evidence>
<dbReference type="GeneID" id="87480455"/>
<keyword evidence="8" id="KW-1185">Reference proteome</keyword>
<dbReference type="InterPro" id="IPR036890">
    <property type="entry name" value="HATPase_C_sf"/>
</dbReference>
<dbReference type="Pfam" id="PF00183">
    <property type="entry name" value="HSP90"/>
    <property type="match status" value="1"/>
</dbReference>
<sequence length="634" mass="71392">MSVETQKETLGFQTEVKQLLHLMIHSLYSNKEIFLRELISNASDAVDKLRFEALAKPELLEGGSDLKIRVSFDKAANTVTLEDNGIGMNRDDVITHLGTIAKSGTADFMKNLTGDQKKDSHLIGQFGVGFYSAFIVADQVDVYSRRAGTPASEGVHWSSKGEGEFEVATVDKAERGTRIVLHLKKGEDEFADGWRLRNIIKKYSDHIALPIELPKEATAAEGEEQPAVEWETVNRASALWTRPRTEIKDEEYQEFYKHIGHDFENPLAWSHNKVEGKLEYTSLLYVPARAPFDLYQREAPRGLKLYVQRVFVMDQAESFLPLYLRFIKGVVDSNDLSLNVSREILQKDPIIDSMKSALTKRVLDMLEKLAKNEPEQYKGFWKNFGQVLKEGPAEDFANKEKIAGLLRFASTHDDSGEQSVSLADYLARAKEGQDKIYFLTGESYAQVRNSPHLEVFRKKGIEVLLLTDRIDEWLMSYLSEFDGKGFVDVARGDLDLGKLDSEEDKKAQEEVAKDKEGLVERLKAALGDTVSEVRVSHRLTDSPAILAIGEQDMGLQMRQILEASGQKVPDSKPIFEFNPGHPLIEKLDNEQSEDRFADFSHILFDQAALAAGDSLKDPAAYVRRLNKLLVELSA</sequence>
<protein>
    <recommendedName>
        <fullName evidence="5">Chaperone protein HtpG</fullName>
    </recommendedName>
    <alternativeName>
        <fullName evidence="5">Heat shock protein HtpG</fullName>
    </alternativeName>
    <alternativeName>
        <fullName evidence="5">High temperature protein G</fullName>
    </alternativeName>
</protein>
<dbReference type="SUPFAM" id="SSF54211">
    <property type="entry name" value="Ribosomal protein S5 domain 2-like"/>
    <property type="match status" value="1"/>
</dbReference>
<evidence type="ECO:0000256" key="5">
    <source>
        <dbReference type="HAMAP-Rule" id="MF_00505"/>
    </source>
</evidence>
<feature type="region of interest" description="C" evidence="5">
    <location>
        <begin position="560"/>
        <end position="634"/>
    </location>
</feature>
<dbReference type="InterPro" id="IPR020575">
    <property type="entry name" value="Hsp90_N"/>
</dbReference>
<feature type="region of interest" description="A; substrate-binding" evidence="5">
    <location>
        <begin position="1"/>
        <end position="342"/>
    </location>
</feature>
<name>A0ABX8DWR5_9PSED</name>
<dbReference type="EMBL" id="CP074676">
    <property type="protein sequence ID" value="QVL20766.1"/>
    <property type="molecule type" value="Genomic_DNA"/>
</dbReference>
<evidence type="ECO:0000256" key="1">
    <source>
        <dbReference type="ARBA" id="ARBA00008239"/>
    </source>
</evidence>
<dbReference type="InterPro" id="IPR037196">
    <property type="entry name" value="HSP90_C"/>
</dbReference>
<proteinExistence type="inferred from homology"/>
<dbReference type="PIRSF" id="PIRSF002583">
    <property type="entry name" value="Hsp90"/>
    <property type="match status" value="1"/>
</dbReference>
<dbReference type="SUPFAM" id="SSF110942">
    <property type="entry name" value="HSP90 C-terminal domain"/>
    <property type="match status" value="1"/>
</dbReference>
<dbReference type="PANTHER" id="PTHR11528">
    <property type="entry name" value="HEAT SHOCK PROTEIN 90 FAMILY MEMBER"/>
    <property type="match status" value="1"/>
</dbReference>
<evidence type="ECO:0000256" key="3">
    <source>
        <dbReference type="ARBA" id="ARBA00022840"/>
    </source>
</evidence>
<reference evidence="7 8" key="1">
    <citation type="journal article" date="2016" name="J. Hazard. Mater.">
        <title>A newly isolated Pseudomonas putida S-1 strain for batch-mode-propanethiol degradation and continuous treatment of propanethiol-containing waste gas.</title>
        <authorList>
            <person name="Chen D.Z."/>
            <person name="Sun Y.M."/>
            <person name="Han L.M."/>
            <person name="Chen J."/>
            <person name="Ye J.X."/>
            <person name="Chen J.M."/>
        </authorList>
    </citation>
    <scope>NUCLEOTIDE SEQUENCE [LARGE SCALE GENOMIC DNA]</scope>
    <source>
        <strain evidence="7 8">S-1</strain>
    </source>
</reference>
<dbReference type="Gene3D" id="3.30.230.80">
    <property type="match status" value="1"/>
</dbReference>
<dbReference type="Pfam" id="PF13589">
    <property type="entry name" value="HATPase_c_3"/>
    <property type="match status" value="1"/>
</dbReference>
<organism evidence="7 8">
    <name type="scientific">Pseudomonas qingdaonensis</name>
    <dbReference type="NCBI Taxonomy" id="2056231"/>
    <lineage>
        <taxon>Bacteria</taxon>
        <taxon>Pseudomonadati</taxon>
        <taxon>Pseudomonadota</taxon>
        <taxon>Gammaproteobacteria</taxon>
        <taxon>Pseudomonadales</taxon>
        <taxon>Pseudomonadaceae</taxon>
        <taxon>Pseudomonas</taxon>
    </lineage>
</organism>
<feature type="domain" description="Histidine kinase/HSP90-like ATPase" evidence="6">
    <location>
        <begin position="30"/>
        <end position="187"/>
    </location>
</feature>
<comment type="subunit">
    <text evidence="5">Homodimer.</text>
</comment>
<keyword evidence="5" id="KW-0346">Stress response</keyword>
<dbReference type="CDD" id="cd16927">
    <property type="entry name" value="HATPase_Hsp90-like"/>
    <property type="match status" value="1"/>
</dbReference>
<dbReference type="InterPro" id="IPR001404">
    <property type="entry name" value="Hsp90_fam"/>
</dbReference>
<keyword evidence="4 5" id="KW-0143">Chaperone</keyword>